<sequence length="252" mass="28393">MGGRMKAYLVFRLYGPMASWGQPAVGGERPTGLYPSRSAILGLLGAALGIRRDNESELAKLQKSVLIAIKQTIPGFFMRDYHTTQVPTHDNHVTHCSRKSELSADKLNTILSNRDYCCDGIWIVAISLTKHASFTLEQLRDALFKPVFVLYLGRKSCPPALPLCPKLIESSTLKAALDTPFPPLTHSDKEDKSWLGANGFVTYFWEGDKDEMIARNILINHPWDEPINRGRWQFRQRIMYQLSVEEGVDVSV</sequence>
<evidence type="ECO:0000256" key="1">
    <source>
        <dbReference type="ARBA" id="ARBA00023118"/>
    </source>
</evidence>
<evidence type="ECO:0000313" key="2">
    <source>
        <dbReference type="EMBL" id="OCQ53813.1"/>
    </source>
</evidence>
<dbReference type="CDD" id="cd09645">
    <property type="entry name" value="Cas5_I-E"/>
    <property type="match status" value="1"/>
</dbReference>
<dbReference type="PATRIC" id="fig|286156.4.peg.1187"/>
<dbReference type="Pfam" id="PF09704">
    <property type="entry name" value="Cas_Cas5d"/>
    <property type="match status" value="1"/>
</dbReference>
<dbReference type="AlphaFoldDB" id="A0A1C0U7E5"/>
<dbReference type="Gene3D" id="3.30.70.2660">
    <property type="match status" value="1"/>
</dbReference>
<name>A0A1C0U7E5_9GAMM</name>
<organism evidence="2 3">
    <name type="scientific">Photorhabdus australis subsp. thailandensis</name>
    <dbReference type="NCBI Taxonomy" id="2805096"/>
    <lineage>
        <taxon>Bacteria</taxon>
        <taxon>Pseudomonadati</taxon>
        <taxon>Pseudomonadota</taxon>
        <taxon>Gammaproteobacteria</taxon>
        <taxon>Enterobacterales</taxon>
        <taxon>Morganellaceae</taxon>
        <taxon>Photorhabdus</taxon>
    </lineage>
</organism>
<dbReference type="GO" id="GO:0051607">
    <property type="term" value="P:defense response to virus"/>
    <property type="evidence" value="ECO:0007669"/>
    <property type="project" value="UniProtKB-KW"/>
</dbReference>
<dbReference type="InterPro" id="IPR010147">
    <property type="entry name" value="CRISPR-assoc_prot_CasD"/>
</dbReference>
<dbReference type="EMBL" id="LOMY01000031">
    <property type="protein sequence ID" value="OCQ53813.1"/>
    <property type="molecule type" value="Genomic_DNA"/>
</dbReference>
<reference evidence="2 3" key="1">
    <citation type="submission" date="2015-12" db="EMBL/GenBank/DDBJ databases">
        <title>Genome comparisons provide insights into the role of secondary metabolites in the pathogenic phase of the Photorhabdus life cycle.</title>
        <authorList>
            <person name="Tobias N.J."/>
            <person name="Mishra B."/>
            <person name="Gupta D.K."/>
            <person name="Thines M."/>
            <person name="Stinear T.P."/>
            <person name="Bode H.B."/>
        </authorList>
    </citation>
    <scope>NUCLEOTIDE SEQUENCE [LARGE SCALE GENOMIC DNA]</scope>
    <source>
        <strain evidence="2 3">PB68.1</strain>
    </source>
</reference>
<dbReference type="GO" id="GO:0003723">
    <property type="term" value="F:RNA binding"/>
    <property type="evidence" value="ECO:0007669"/>
    <property type="project" value="InterPro"/>
</dbReference>
<proteinExistence type="predicted"/>
<dbReference type="NCBIfam" id="TIGR02593">
    <property type="entry name" value="CRISPR_cas5"/>
    <property type="match status" value="1"/>
</dbReference>
<dbReference type="GO" id="GO:0043571">
    <property type="term" value="P:maintenance of CRISPR repeat elements"/>
    <property type="evidence" value="ECO:0007669"/>
    <property type="project" value="InterPro"/>
</dbReference>
<keyword evidence="3" id="KW-1185">Reference proteome</keyword>
<dbReference type="STRING" id="286156.Ppb6_01039"/>
<keyword evidence="1" id="KW-0051">Antiviral defense</keyword>
<dbReference type="Proteomes" id="UP000093476">
    <property type="component" value="Unassembled WGS sequence"/>
</dbReference>
<dbReference type="InterPro" id="IPR021124">
    <property type="entry name" value="CRISPR-assoc_prot_Cas5"/>
</dbReference>
<accession>A0A1C0U7E5</accession>
<evidence type="ECO:0000313" key="3">
    <source>
        <dbReference type="Proteomes" id="UP000093476"/>
    </source>
</evidence>
<dbReference type="NCBIfam" id="TIGR01868">
    <property type="entry name" value="casD_Cas5e"/>
    <property type="match status" value="1"/>
</dbReference>
<dbReference type="InterPro" id="IPR013422">
    <property type="entry name" value="CRISPR-assoc_prot_Cas5_N"/>
</dbReference>
<protein>
    <submittedName>
        <fullName evidence="2">CRISPR system Cascade subunit CasD</fullName>
    </submittedName>
</protein>
<gene>
    <name evidence="2" type="primary">casD</name>
    <name evidence="2" type="ORF">Ppb6_01039</name>
</gene>
<comment type="caution">
    <text evidence="2">The sequence shown here is derived from an EMBL/GenBank/DDBJ whole genome shotgun (WGS) entry which is preliminary data.</text>
</comment>